<name>A0ABR5AKN8_9BACL</name>
<accession>A0ABR5AKN8</accession>
<evidence type="ECO:0000313" key="7">
    <source>
        <dbReference type="EMBL" id="KIL41080.1"/>
    </source>
</evidence>
<dbReference type="InterPro" id="IPR001279">
    <property type="entry name" value="Metallo-B-lactamas"/>
</dbReference>
<dbReference type="SMART" id="SM00849">
    <property type="entry name" value="Lactamase_B"/>
    <property type="match status" value="1"/>
</dbReference>
<evidence type="ECO:0000256" key="4">
    <source>
        <dbReference type="ARBA" id="ARBA00048505"/>
    </source>
</evidence>
<dbReference type="PANTHER" id="PTHR43546:SF3">
    <property type="entry name" value="UPF0173 METAL-DEPENDENT HYDROLASE MJ1163"/>
    <property type="match status" value="1"/>
</dbReference>
<evidence type="ECO:0000256" key="5">
    <source>
        <dbReference type="HAMAP-Rule" id="MF_00457"/>
    </source>
</evidence>
<comment type="catalytic activity">
    <reaction evidence="2">
        <text>3',5'-cyclic CMP + H2O = CMP + H(+)</text>
        <dbReference type="Rhea" id="RHEA:72675"/>
        <dbReference type="ChEBI" id="CHEBI:15377"/>
        <dbReference type="ChEBI" id="CHEBI:15378"/>
        <dbReference type="ChEBI" id="CHEBI:58003"/>
        <dbReference type="ChEBI" id="CHEBI:60377"/>
    </reaction>
    <physiologicalReaction direction="left-to-right" evidence="2">
        <dbReference type="Rhea" id="RHEA:72676"/>
    </physiologicalReaction>
</comment>
<sequence>MNVQFLGHSCVRITTGGTRLLIDPFLSGNPLAGAKADDLEADYVLLTHAHGDHIADAASIAVRTGATVVATFELAQYMRWQGAKTHEMNLGGSFRFDFGTVQMVPGFHSSGIVNEETKTIVYGGMPAGFVLTLEGKRIYHAGDTCLFSDMKLIAAKGAVDLAFLPIGDNYTMGPDDALTAAEWVQAKAVVPLHYNTFPVIRQNAEQFAAALNERGIRGIVLEPGQSTQL</sequence>
<reference evidence="7 8" key="1">
    <citation type="submission" date="2014-12" db="EMBL/GenBank/DDBJ databases">
        <title>Draft genome sequence of Paenibacillus kamchatkensis strain B-2647.</title>
        <authorList>
            <person name="Karlyshev A.V."/>
            <person name="Kudryashova E.B."/>
        </authorList>
    </citation>
    <scope>NUCLEOTIDE SEQUENCE [LARGE SCALE GENOMIC DNA]</scope>
    <source>
        <strain evidence="7 8">VKM B-2647</strain>
    </source>
</reference>
<dbReference type="InterPro" id="IPR022877">
    <property type="entry name" value="UPF0173"/>
</dbReference>
<dbReference type="NCBIfam" id="NF001911">
    <property type="entry name" value="PRK00685.1"/>
    <property type="match status" value="1"/>
</dbReference>
<keyword evidence="1 5" id="KW-0378">Hydrolase</keyword>
<dbReference type="EMBL" id="JXAK01000013">
    <property type="protein sequence ID" value="KIL41080.1"/>
    <property type="molecule type" value="Genomic_DNA"/>
</dbReference>
<dbReference type="RefSeq" id="WP_041047377.1">
    <property type="nucleotide sequence ID" value="NZ_JXAK01000013.1"/>
</dbReference>
<comment type="catalytic activity">
    <reaction evidence="4">
        <text>3',5'-cyclic UMP + H2O = UMP + H(+)</text>
        <dbReference type="Rhea" id="RHEA:70575"/>
        <dbReference type="ChEBI" id="CHEBI:15377"/>
        <dbReference type="ChEBI" id="CHEBI:15378"/>
        <dbReference type="ChEBI" id="CHEBI:57865"/>
        <dbReference type="ChEBI" id="CHEBI:184387"/>
    </reaction>
    <physiologicalReaction direction="left-to-right" evidence="4">
        <dbReference type="Rhea" id="RHEA:70576"/>
    </physiologicalReaction>
</comment>
<gene>
    <name evidence="7" type="ORF">SD70_09800</name>
</gene>
<dbReference type="Pfam" id="PF12706">
    <property type="entry name" value="Lactamase_B_2"/>
    <property type="match status" value="1"/>
</dbReference>
<proteinExistence type="inferred from homology"/>
<dbReference type="Gene3D" id="3.60.15.10">
    <property type="entry name" value="Ribonuclease Z/Hydroxyacylglutathione hydrolase-like"/>
    <property type="match status" value="1"/>
</dbReference>
<protein>
    <recommendedName>
        <fullName evidence="5">UPF0173 metal-dependent hydrolase SD70_09800</fullName>
    </recommendedName>
</protein>
<organism evidence="7 8">
    <name type="scientific">Gordoniibacillus kamchatkensis</name>
    <dbReference type="NCBI Taxonomy" id="1590651"/>
    <lineage>
        <taxon>Bacteria</taxon>
        <taxon>Bacillati</taxon>
        <taxon>Bacillota</taxon>
        <taxon>Bacilli</taxon>
        <taxon>Bacillales</taxon>
        <taxon>Paenibacillaceae</taxon>
        <taxon>Gordoniibacillus</taxon>
    </lineage>
</organism>
<feature type="domain" description="Metallo-beta-lactamase" evidence="6">
    <location>
        <begin position="7"/>
        <end position="193"/>
    </location>
</feature>
<dbReference type="HAMAP" id="MF_00457">
    <property type="entry name" value="UPF0173"/>
    <property type="match status" value="1"/>
</dbReference>
<dbReference type="PANTHER" id="PTHR43546">
    <property type="entry name" value="UPF0173 METAL-DEPENDENT HYDROLASE MJ1163-RELATED"/>
    <property type="match status" value="1"/>
</dbReference>
<comment type="function">
    <text evidence="3">Counteracts the endogenous Pycsar antiviral defense system. Phosphodiesterase that enables metal-dependent hydrolysis of host cyclic nucleotide Pycsar defense signals such as cCMP and cUMP.</text>
</comment>
<evidence type="ECO:0000313" key="8">
    <source>
        <dbReference type="Proteomes" id="UP000031967"/>
    </source>
</evidence>
<keyword evidence="8" id="KW-1185">Reference proteome</keyword>
<evidence type="ECO:0000259" key="6">
    <source>
        <dbReference type="SMART" id="SM00849"/>
    </source>
</evidence>
<dbReference type="InterPro" id="IPR050114">
    <property type="entry name" value="UPF0173_UPF0282_UlaG_hydrolase"/>
</dbReference>
<evidence type="ECO:0000256" key="3">
    <source>
        <dbReference type="ARBA" id="ARBA00034301"/>
    </source>
</evidence>
<dbReference type="SUPFAM" id="SSF56281">
    <property type="entry name" value="Metallo-hydrolase/oxidoreductase"/>
    <property type="match status" value="1"/>
</dbReference>
<dbReference type="InterPro" id="IPR036866">
    <property type="entry name" value="RibonucZ/Hydroxyglut_hydro"/>
</dbReference>
<evidence type="ECO:0000256" key="2">
    <source>
        <dbReference type="ARBA" id="ARBA00034221"/>
    </source>
</evidence>
<dbReference type="Proteomes" id="UP000031967">
    <property type="component" value="Unassembled WGS sequence"/>
</dbReference>
<comment type="similarity">
    <text evidence="5">Belongs to the UPF0173 family.</text>
</comment>
<comment type="caution">
    <text evidence="7">The sequence shown here is derived from an EMBL/GenBank/DDBJ whole genome shotgun (WGS) entry which is preliminary data.</text>
</comment>
<evidence type="ECO:0000256" key="1">
    <source>
        <dbReference type="ARBA" id="ARBA00022801"/>
    </source>
</evidence>
<dbReference type="GO" id="GO:0016787">
    <property type="term" value="F:hydrolase activity"/>
    <property type="evidence" value="ECO:0007669"/>
    <property type="project" value="UniProtKB-KW"/>
</dbReference>